<dbReference type="EMBL" id="JALN02000001">
    <property type="protein sequence ID" value="KDE98182.1"/>
    <property type="molecule type" value="Genomic_DNA"/>
</dbReference>
<evidence type="ECO:0000256" key="1">
    <source>
        <dbReference type="SAM" id="MobiDB-lite"/>
    </source>
</evidence>
<proteinExistence type="predicted"/>
<gene>
    <name evidence="2" type="ORF">Y900_004300</name>
</gene>
<dbReference type="AlphaFoldDB" id="A0A064CHD6"/>
<reference evidence="2" key="1">
    <citation type="submission" date="2014-05" db="EMBL/GenBank/DDBJ databases">
        <title>Genome sequence of Mycobacterium aromaticivorans strain JS19b1T (= DSM 45407T).</title>
        <authorList>
            <person name="Kwak Y."/>
            <person name="Park G.-S."/>
            <person name="Li Q.X."/>
            <person name="Lee S.-E."/>
            <person name="Shin J.-H."/>
        </authorList>
    </citation>
    <scope>NUCLEOTIDE SEQUENCE [LARGE SCALE GENOMIC DNA]</scope>
    <source>
        <strain evidence="2">JS19b1</strain>
    </source>
</reference>
<evidence type="ECO:0000313" key="2">
    <source>
        <dbReference type="EMBL" id="KDE98182.1"/>
    </source>
</evidence>
<name>A0A064CHD6_9MYCO</name>
<organism evidence="2 3">
    <name type="scientific">Mycolicibacterium aromaticivorans JS19b1 = JCM 16368</name>
    <dbReference type="NCBI Taxonomy" id="1440774"/>
    <lineage>
        <taxon>Bacteria</taxon>
        <taxon>Bacillati</taxon>
        <taxon>Actinomycetota</taxon>
        <taxon>Actinomycetes</taxon>
        <taxon>Mycobacteriales</taxon>
        <taxon>Mycobacteriaceae</taxon>
        <taxon>Mycolicibacterium</taxon>
    </lineage>
</organism>
<dbReference type="OrthoDB" id="4374214at2"/>
<keyword evidence="3" id="KW-1185">Reference proteome</keyword>
<comment type="caution">
    <text evidence="2">The sequence shown here is derived from an EMBL/GenBank/DDBJ whole genome shotgun (WGS) entry which is preliminary data.</text>
</comment>
<feature type="compositionally biased region" description="Basic and acidic residues" evidence="1">
    <location>
        <begin position="8"/>
        <end position="18"/>
    </location>
</feature>
<sequence length="129" mass="14263">MQNAAPKDGARDQTRQTDRTAPLRQNTTREIDWLAVNQYVTPRIARLGQPVPLPGSVAWCTLYNHDPLKLGSCLMVVPWWAVDQGTRQDALREAGLAISAAADWTGIVRGQAQRRKAVADGAYIPRRST</sequence>
<feature type="region of interest" description="Disordered" evidence="1">
    <location>
        <begin position="1"/>
        <end position="27"/>
    </location>
</feature>
<dbReference type="Pfam" id="PF10888">
    <property type="entry name" value="DUF2742"/>
    <property type="match status" value="1"/>
</dbReference>
<dbReference type="Proteomes" id="UP000022835">
    <property type="component" value="Unassembled WGS sequence"/>
</dbReference>
<dbReference type="eggNOG" id="ENOG5031QDK">
    <property type="taxonomic scope" value="Bacteria"/>
</dbReference>
<protein>
    <submittedName>
        <fullName evidence="2">Uncharacterized protein</fullName>
    </submittedName>
</protein>
<evidence type="ECO:0000313" key="3">
    <source>
        <dbReference type="Proteomes" id="UP000022835"/>
    </source>
</evidence>
<dbReference type="InterPro" id="IPR024384">
    <property type="entry name" value="DUF2742"/>
</dbReference>
<dbReference type="STRING" id="1440774.Y900_004300"/>
<accession>A0A064CHD6</accession>
<dbReference type="RefSeq" id="WP_051659876.1">
    <property type="nucleotide sequence ID" value="NZ_JALN02000001.1"/>
</dbReference>